<organism evidence="1 3">
    <name type="scientific">Puccinia graminis f. sp. tritici</name>
    <dbReference type="NCBI Taxonomy" id="56615"/>
    <lineage>
        <taxon>Eukaryota</taxon>
        <taxon>Fungi</taxon>
        <taxon>Dikarya</taxon>
        <taxon>Basidiomycota</taxon>
        <taxon>Pucciniomycotina</taxon>
        <taxon>Pucciniomycetes</taxon>
        <taxon>Pucciniales</taxon>
        <taxon>Pucciniaceae</taxon>
        <taxon>Puccinia</taxon>
    </lineage>
</organism>
<evidence type="ECO:0000313" key="4">
    <source>
        <dbReference type="Proteomes" id="UP000325313"/>
    </source>
</evidence>
<sequence>MWVPDRDCNAIPIPIRYYLDTIPWDRITLSDPIPYSIPGIEKSIRSDTSADTVSDRICFTVGGTQRTLSMTLC</sequence>
<dbReference type="OrthoDB" id="123929at2759"/>
<evidence type="ECO:0000313" key="1">
    <source>
        <dbReference type="EMBL" id="KAA1065530.1"/>
    </source>
</evidence>
<evidence type="ECO:0000313" key="3">
    <source>
        <dbReference type="Proteomes" id="UP000324748"/>
    </source>
</evidence>
<comment type="caution">
    <text evidence="1">The sequence shown here is derived from an EMBL/GenBank/DDBJ whole genome shotgun (WGS) entry which is preliminary data.</text>
</comment>
<dbReference type="Proteomes" id="UP000325313">
    <property type="component" value="Unassembled WGS sequence"/>
</dbReference>
<reference evidence="3 4" key="1">
    <citation type="submission" date="2019-05" db="EMBL/GenBank/DDBJ databases">
        <title>Emergence of the Ug99 lineage of the wheat stem rust pathogen through somatic hybridization.</title>
        <authorList>
            <person name="Li F."/>
            <person name="Upadhyaya N.M."/>
            <person name="Sperschneider J."/>
            <person name="Matny O."/>
            <person name="Nguyen-Phuc H."/>
            <person name="Mago R."/>
            <person name="Raley C."/>
            <person name="Miller M.E."/>
            <person name="Silverstein K.A.T."/>
            <person name="Henningsen E."/>
            <person name="Hirsch C.D."/>
            <person name="Visser B."/>
            <person name="Pretorius Z.A."/>
            <person name="Steffenson B.J."/>
            <person name="Schwessinger B."/>
            <person name="Dodds P.N."/>
            <person name="Figueroa M."/>
        </authorList>
    </citation>
    <scope>NUCLEOTIDE SEQUENCE [LARGE SCALE GENOMIC DNA]</scope>
    <source>
        <strain evidence="1">21-0</strain>
        <strain evidence="2 4">Ug99</strain>
    </source>
</reference>
<keyword evidence="3" id="KW-1185">Reference proteome</keyword>
<dbReference type="AlphaFoldDB" id="A0A5B0LNZ9"/>
<proteinExistence type="predicted"/>
<protein>
    <submittedName>
        <fullName evidence="1">Kinesin-like protein kif20a</fullName>
    </submittedName>
</protein>
<evidence type="ECO:0000313" key="2">
    <source>
        <dbReference type="EMBL" id="KAA1079951.1"/>
    </source>
</evidence>
<name>A0A5B0LNZ9_PUCGR</name>
<dbReference type="EMBL" id="VDEP01000443">
    <property type="protein sequence ID" value="KAA1079951.1"/>
    <property type="molecule type" value="Genomic_DNA"/>
</dbReference>
<accession>A0A5B0LNZ9</accession>
<dbReference type="Proteomes" id="UP000324748">
    <property type="component" value="Unassembled WGS sequence"/>
</dbReference>
<gene>
    <name evidence="1" type="primary">KIF20A_1</name>
    <name evidence="1" type="ORF">PGT21_002209</name>
    <name evidence="2" type="ORF">PGTUg99_012061</name>
</gene>
<dbReference type="EMBL" id="VSWC01000196">
    <property type="protein sequence ID" value="KAA1065530.1"/>
    <property type="molecule type" value="Genomic_DNA"/>
</dbReference>